<dbReference type="Proteomes" id="UP000011116">
    <property type="component" value="Chromosome 4H"/>
</dbReference>
<keyword evidence="3" id="KW-1185">Reference proteome</keyword>
<feature type="transmembrane region" description="Helical" evidence="1">
    <location>
        <begin position="49"/>
        <end position="72"/>
    </location>
</feature>
<dbReference type="Gramene" id="HORVU.MOREX.r2.4HG0345190.1">
    <property type="protein sequence ID" value="HORVU.MOREX.r2.4HG0345190.1.CDS.1"/>
    <property type="gene ID" value="HORVU.MOREX.r2.4HG0345190"/>
</dbReference>
<dbReference type="EnsemblPlants" id="HORVU.MOREX.r3.4HG0414220.1">
    <property type="protein sequence ID" value="HORVU.MOREX.r3.4HG0414220.1.CDS1"/>
    <property type="gene ID" value="HORVU.MOREX.r3.4HG0414220"/>
</dbReference>
<reference evidence="2" key="3">
    <citation type="submission" date="2022-01" db="UniProtKB">
        <authorList>
            <consortium name="EnsemblPlants"/>
        </authorList>
    </citation>
    <scope>IDENTIFICATION</scope>
    <source>
        <strain evidence="2">subsp. vulgare</strain>
    </source>
</reference>
<dbReference type="Gramene" id="HORVU.MOREX.r3.4HG0414220.1">
    <property type="protein sequence ID" value="HORVU.MOREX.r3.4HG0414220.1.CDS1"/>
    <property type="gene ID" value="HORVU.MOREX.r3.4HG0414220"/>
</dbReference>
<sequence length="81" mass="8462">MKSRPQPIRGSGSSSPPSLPYLAPVLLSGLPFIATPLPSPPSVRPLYTLLAFGLAAVVWCGVVDGWLVGSLLDTQPGAHER</sequence>
<reference evidence="2" key="2">
    <citation type="submission" date="2020-10" db="EMBL/GenBank/DDBJ databases">
        <authorList>
            <person name="Scholz U."/>
            <person name="Mascher M."/>
            <person name="Fiebig A."/>
        </authorList>
    </citation>
    <scope>NUCLEOTIDE SEQUENCE [LARGE SCALE GENOMIC DNA]</scope>
    <source>
        <strain evidence="2">cv. Morex</strain>
    </source>
</reference>
<protein>
    <submittedName>
        <fullName evidence="2">Uncharacterized protein</fullName>
    </submittedName>
</protein>
<keyword evidence="1" id="KW-0472">Membrane</keyword>
<proteinExistence type="predicted"/>
<dbReference type="AlphaFoldDB" id="A0A8I6YL55"/>
<reference evidence="3" key="1">
    <citation type="journal article" date="2012" name="Nature">
        <title>A physical, genetic and functional sequence assembly of the barley genome.</title>
        <authorList>
            <consortium name="The International Barley Genome Sequencing Consortium"/>
            <person name="Mayer K.F."/>
            <person name="Waugh R."/>
            <person name="Brown J.W."/>
            <person name="Schulman A."/>
            <person name="Langridge P."/>
            <person name="Platzer M."/>
            <person name="Fincher G.B."/>
            <person name="Muehlbauer G.J."/>
            <person name="Sato K."/>
            <person name="Close T.J."/>
            <person name="Wise R.P."/>
            <person name="Stein N."/>
        </authorList>
    </citation>
    <scope>NUCLEOTIDE SEQUENCE [LARGE SCALE GENOMIC DNA]</scope>
    <source>
        <strain evidence="3">cv. Morex</strain>
    </source>
</reference>
<feature type="transmembrane region" description="Helical" evidence="1">
    <location>
        <begin position="21"/>
        <end position="37"/>
    </location>
</feature>
<evidence type="ECO:0000313" key="3">
    <source>
        <dbReference type="Proteomes" id="UP000011116"/>
    </source>
</evidence>
<keyword evidence="1" id="KW-0812">Transmembrane</keyword>
<organism evidence="2 3">
    <name type="scientific">Hordeum vulgare subsp. vulgare</name>
    <name type="common">Domesticated barley</name>
    <dbReference type="NCBI Taxonomy" id="112509"/>
    <lineage>
        <taxon>Eukaryota</taxon>
        <taxon>Viridiplantae</taxon>
        <taxon>Streptophyta</taxon>
        <taxon>Embryophyta</taxon>
        <taxon>Tracheophyta</taxon>
        <taxon>Spermatophyta</taxon>
        <taxon>Magnoliopsida</taxon>
        <taxon>Liliopsida</taxon>
        <taxon>Poales</taxon>
        <taxon>Poaceae</taxon>
        <taxon>BOP clade</taxon>
        <taxon>Pooideae</taxon>
        <taxon>Triticodae</taxon>
        <taxon>Triticeae</taxon>
        <taxon>Hordeinae</taxon>
        <taxon>Hordeum</taxon>
    </lineage>
</organism>
<name>A0A8I6YL55_HORVV</name>
<evidence type="ECO:0000313" key="2">
    <source>
        <dbReference type="EnsemblPlants" id="HORVU.MOREX.r3.4HG0414220.1.CDS1"/>
    </source>
</evidence>
<keyword evidence="1" id="KW-1133">Transmembrane helix</keyword>
<accession>A0A8I6YL55</accession>
<evidence type="ECO:0000256" key="1">
    <source>
        <dbReference type="SAM" id="Phobius"/>
    </source>
</evidence>